<name>A0A812KKD4_SYMPI</name>
<feature type="region of interest" description="Disordered" evidence="6">
    <location>
        <begin position="164"/>
        <end position="248"/>
    </location>
</feature>
<protein>
    <submittedName>
        <fullName evidence="8">ACAD11 protein</fullName>
    </submittedName>
</protein>
<organism evidence="8 9">
    <name type="scientific">Symbiodinium pilosum</name>
    <name type="common">Dinoflagellate</name>
    <dbReference type="NCBI Taxonomy" id="2952"/>
    <lineage>
        <taxon>Eukaryota</taxon>
        <taxon>Sar</taxon>
        <taxon>Alveolata</taxon>
        <taxon>Dinophyceae</taxon>
        <taxon>Suessiales</taxon>
        <taxon>Symbiodiniaceae</taxon>
        <taxon>Symbiodinium</taxon>
    </lineage>
</organism>
<keyword evidence="9" id="KW-1185">Reference proteome</keyword>
<feature type="coiled-coil region" evidence="5">
    <location>
        <begin position="34"/>
        <end position="62"/>
    </location>
</feature>
<dbReference type="AlphaFoldDB" id="A0A812KKD4"/>
<evidence type="ECO:0000256" key="4">
    <source>
        <dbReference type="PROSITE-ProRule" id="PRU00322"/>
    </source>
</evidence>
<evidence type="ECO:0000256" key="5">
    <source>
        <dbReference type="SAM" id="Coils"/>
    </source>
</evidence>
<keyword evidence="2 4" id="KW-0863">Zinc-finger</keyword>
<keyword evidence="5" id="KW-0175">Coiled coil</keyword>
<accession>A0A812KKD4</accession>
<dbReference type="EMBL" id="CAJNIZ010003758">
    <property type="protein sequence ID" value="CAE7225564.1"/>
    <property type="molecule type" value="Genomic_DNA"/>
</dbReference>
<keyword evidence="3" id="KW-0862">Zinc</keyword>
<evidence type="ECO:0000259" key="7">
    <source>
        <dbReference type="PROSITE" id="PS50199"/>
    </source>
</evidence>
<dbReference type="PROSITE" id="PS01358">
    <property type="entry name" value="ZF_RANBP2_1"/>
    <property type="match status" value="1"/>
</dbReference>
<dbReference type="GO" id="GO:0008270">
    <property type="term" value="F:zinc ion binding"/>
    <property type="evidence" value="ECO:0007669"/>
    <property type="project" value="UniProtKB-KW"/>
</dbReference>
<keyword evidence="1" id="KW-0479">Metal-binding</keyword>
<proteinExistence type="predicted"/>
<sequence length="248" mass="28541">MAPKWECTKCLEDNSDSEEVCEFCDTARDDADPARLAQRAAEEAAEEAARAARAAAREAANERFAAGQPGGYVPPGHHFPTLLQERPKVGEIAEEGDAEIQRAAAEWAQERRSRLRLELSVVDFCGATERRSRLRALQLELHPDKHDPARQAYAQEMFLQVQRRWEEDEKSRKQRKQAEVRREEERQAEEERRKQREAAQEAARAREAALRRQREVEEAEAKRRLDAARAAAEREEAKRQAKEEDNVF</sequence>
<evidence type="ECO:0000256" key="1">
    <source>
        <dbReference type="ARBA" id="ARBA00022723"/>
    </source>
</evidence>
<dbReference type="PROSITE" id="PS50199">
    <property type="entry name" value="ZF_RANBP2_2"/>
    <property type="match status" value="1"/>
</dbReference>
<feature type="domain" description="RanBP2-type" evidence="7">
    <location>
        <begin position="1"/>
        <end position="30"/>
    </location>
</feature>
<evidence type="ECO:0000256" key="2">
    <source>
        <dbReference type="ARBA" id="ARBA00022771"/>
    </source>
</evidence>
<dbReference type="InterPro" id="IPR001876">
    <property type="entry name" value="Znf_RanBP2"/>
</dbReference>
<evidence type="ECO:0000256" key="6">
    <source>
        <dbReference type="SAM" id="MobiDB-lite"/>
    </source>
</evidence>
<reference evidence="8" key="1">
    <citation type="submission" date="2021-02" db="EMBL/GenBank/DDBJ databases">
        <authorList>
            <person name="Dougan E. K."/>
            <person name="Rhodes N."/>
            <person name="Thang M."/>
            <person name="Chan C."/>
        </authorList>
    </citation>
    <scope>NUCLEOTIDE SEQUENCE</scope>
</reference>
<gene>
    <name evidence="8" type="primary">ACAD11</name>
    <name evidence="8" type="ORF">SPIL2461_LOCUS3166</name>
</gene>
<comment type="caution">
    <text evidence="8">The sequence shown here is derived from an EMBL/GenBank/DDBJ whole genome shotgun (WGS) entry which is preliminary data.</text>
</comment>
<evidence type="ECO:0000313" key="8">
    <source>
        <dbReference type="EMBL" id="CAE7225564.1"/>
    </source>
</evidence>
<dbReference type="Proteomes" id="UP000649617">
    <property type="component" value="Unassembled WGS sequence"/>
</dbReference>
<evidence type="ECO:0000256" key="3">
    <source>
        <dbReference type="ARBA" id="ARBA00022833"/>
    </source>
</evidence>
<evidence type="ECO:0000313" key="9">
    <source>
        <dbReference type="Proteomes" id="UP000649617"/>
    </source>
</evidence>